<dbReference type="EMBL" id="AXCV01000003">
    <property type="protein sequence ID" value="KGO32585.1"/>
    <property type="molecule type" value="Genomic_DNA"/>
</dbReference>
<accession>A0ABR4XT92</accession>
<name>A0ABR4XT92_9LACO</name>
<comment type="caution">
    <text evidence="1">The sequence shown here is derived from an EMBL/GenBank/DDBJ whole genome shotgun (WGS) entry which is preliminary data.</text>
</comment>
<dbReference type="Proteomes" id="UP000030023">
    <property type="component" value="Unassembled WGS sequence"/>
</dbReference>
<gene>
    <name evidence="1" type="ORF">Q757_00170</name>
</gene>
<proteinExistence type="predicted"/>
<keyword evidence="2" id="KW-1185">Reference proteome</keyword>
<sequence length="63" mass="7555">MNNDEKFFPITFRRRDARKLFSISERTFDRLVQSGDIHPILIDSLKLYKTSDILAYFEKKEIS</sequence>
<protein>
    <recommendedName>
        <fullName evidence="3">DNA-binding protein</fullName>
    </recommendedName>
</protein>
<evidence type="ECO:0008006" key="3">
    <source>
        <dbReference type="Google" id="ProtNLM"/>
    </source>
</evidence>
<evidence type="ECO:0000313" key="1">
    <source>
        <dbReference type="EMBL" id="KGO32585.1"/>
    </source>
</evidence>
<evidence type="ECO:0000313" key="2">
    <source>
        <dbReference type="Proteomes" id="UP000030023"/>
    </source>
</evidence>
<organism evidence="1 2">
    <name type="scientific">Oenococcus alcoholitolerans</name>
    <dbReference type="NCBI Taxonomy" id="931074"/>
    <lineage>
        <taxon>Bacteria</taxon>
        <taxon>Bacillati</taxon>
        <taxon>Bacillota</taxon>
        <taxon>Bacilli</taxon>
        <taxon>Lactobacillales</taxon>
        <taxon>Lactobacillaceae</taxon>
        <taxon>Oenococcus</taxon>
    </lineage>
</organism>
<reference evidence="1 2" key="1">
    <citation type="journal article" date="2014" name="Antonie Van Leeuwenhoek">
        <title>Oenococcus alcoholitolerans sp. nov., a lactic acid bacteria isolated from cachaca and ethanol fermentation processes.</title>
        <authorList>
            <person name="Badotti F."/>
            <person name="Moreira A.P."/>
            <person name="Tonon L.A."/>
            <person name="de Lucena B.T."/>
            <person name="Gomes Fde C."/>
            <person name="Kruger R."/>
            <person name="Thompson C.C."/>
            <person name="de Morais M.A.Jr."/>
            <person name="Rosa C.A."/>
            <person name="Thompson F.L."/>
        </authorList>
    </citation>
    <scope>NUCLEOTIDE SEQUENCE [LARGE SCALE GENOMIC DNA]</scope>
    <source>
        <strain evidence="1 2">UFRJ-M7.2.18</strain>
    </source>
</reference>